<name>A0A3D9UMR1_9MICO</name>
<dbReference type="NCBIfam" id="TIGR03936">
    <property type="entry name" value="sam_1_link_chp"/>
    <property type="match status" value="1"/>
</dbReference>
<evidence type="ECO:0000313" key="2">
    <source>
        <dbReference type="EMBL" id="REF30748.1"/>
    </source>
</evidence>
<accession>A0A3D9UMR1</accession>
<dbReference type="EMBL" id="QTUA01000001">
    <property type="protein sequence ID" value="REF30748.1"/>
    <property type="molecule type" value="Genomic_DNA"/>
</dbReference>
<protein>
    <submittedName>
        <fullName evidence="2">Radical SAM-linked protein</fullName>
    </submittedName>
</protein>
<dbReference type="InterPro" id="IPR018768">
    <property type="entry name" value="DUF2344"/>
</dbReference>
<dbReference type="AlphaFoldDB" id="A0A3D9UMR1"/>
<sequence length="235" mass="25697">MARQRVPEGPPPAPVVQKLRVQYAKRGRLRFTSTRDFQRALERAVRRAQVPIAFSAGFHPHPRISYANAAATGTASEAEYFELALQRECDPEQVRAALDEALPDGLDILKVVVSGTGSLADGLLASDWRLAFGDVEESVLTHAVEQLLARDRVEVTRMMKSGPRTFEVREAIVRASVDGTTLDLTLTHTTPSVRPDDVLTALREVSGLVVDRTPLITRLRQGTPAPDGAITDPLD</sequence>
<dbReference type="Pfam" id="PF10105">
    <property type="entry name" value="DUF2344"/>
    <property type="match status" value="1"/>
</dbReference>
<keyword evidence="3" id="KW-1185">Reference proteome</keyword>
<reference evidence="2 3" key="1">
    <citation type="submission" date="2018-08" db="EMBL/GenBank/DDBJ databases">
        <title>Sequencing the genomes of 1000 actinobacteria strains.</title>
        <authorList>
            <person name="Klenk H.-P."/>
        </authorList>
    </citation>
    <scope>NUCLEOTIDE SEQUENCE [LARGE SCALE GENOMIC DNA]</scope>
    <source>
        <strain evidence="2 3">DSM 22967</strain>
    </source>
</reference>
<dbReference type="Proteomes" id="UP000256253">
    <property type="component" value="Unassembled WGS sequence"/>
</dbReference>
<organism evidence="2 3">
    <name type="scientific">Calidifontibacter indicus</name>
    <dbReference type="NCBI Taxonomy" id="419650"/>
    <lineage>
        <taxon>Bacteria</taxon>
        <taxon>Bacillati</taxon>
        <taxon>Actinomycetota</taxon>
        <taxon>Actinomycetes</taxon>
        <taxon>Micrococcales</taxon>
        <taxon>Dermacoccaceae</taxon>
        <taxon>Calidifontibacter</taxon>
    </lineage>
</organism>
<feature type="domain" description="DUF2344" evidence="1">
    <location>
        <begin position="18"/>
        <end position="195"/>
    </location>
</feature>
<dbReference type="OrthoDB" id="9780488at2"/>
<proteinExistence type="predicted"/>
<dbReference type="RefSeq" id="WP_115922691.1">
    <property type="nucleotide sequence ID" value="NZ_QTUA01000001.1"/>
</dbReference>
<evidence type="ECO:0000259" key="1">
    <source>
        <dbReference type="Pfam" id="PF10105"/>
    </source>
</evidence>
<evidence type="ECO:0000313" key="3">
    <source>
        <dbReference type="Proteomes" id="UP000256253"/>
    </source>
</evidence>
<gene>
    <name evidence="2" type="ORF">DFJ65_1764</name>
</gene>
<comment type="caution">
    <text evidence="2">The sequence shown here is derived from an EMBL/GenBank/DDBJ whole genome shotgun (WGS) entry which is preliminary data.</text>
</comment>